<dbReference type="SUPFAM" id="SSF52283">
    <property type="entry name" value="Formate/glycerate dehydrogenase catalytic domain-like"/>
    <property type="match status" value="1"/>
</dbReference>
<accession>A0A7Z0GP11</accession>
<dbReference type="PANTHER" id="PTHR42789:SF1">
    <property type="entry name" value="D-ISOMER SPECIFIC 2-HYDROXYACID DEHYDROGENASE FAMILY PROTEIN (AFU_ORTHOLOGUE AFUA_6G10090)"/>
    <property type="match status" value="1"/>
</dbReference>
<dbReference type="PANTHER" id="PTHR42789">
    <property type="entry name" value="D-ISOMER SPECIFIC 2-HYDROXYACID DEHYDROGENASE FAMILY PROTEIN (AFU_ORTHOLOGUE AFUA_6G10090)"/>
    <property type="match status" value="1"/>
</dbReference>
<organism evidence="8 9">
    <name type="scientific">Nesterenkonia xinjiangensis</name>
    <dbReference type="NCBI Taxonomy" id="225327"/>
    <lineage>
        <taxon>Bacteria</taxon>
        <taxon>Bacillati</taxon>
        <taxon>Actinomycetota</taxon>
        <taxon>Actinomycetes</taxon>
        <taxon>Micrococcales</taxon>
        <taxon>Micrococcaceae</taxon>
        <taxon>Nesterenkonia</taxon>
    </lineage>
</organism>
<dbReference type="RefSeq" id="WP_179542721.1">
    <property type="nucleotide sequence ID" value="NZ_BAAALL010000001.1"/>
</dbReference>
<dbReference type="EC" id="1.1.1.95" evidence="8"/>
<dbReference type="PROSITE" id="PS00671">
    <property type="entry name" value="D_2_HYDROXYACID_DH_3"/>
    <property type="match status" value="1"/>
</dbReference>
<dbReference type="GO" id="GO:0008652">
    <property type="term" value="P:amino acid biosynthetic process"/>
    <property type="evidence" value="ECO:0007669"/>
    <property type="project" value="UniProtKB-KW"/>
</dbReference>
<comment type="caution">
    <text evidence="8">The sequence shown here is derived from an EMBL/GenBank/DDBJ whole genome shotgun (WGS) entry which is preliminary data.</text>
</comment>
<dbReference type="SUPFAM" id="SSF51735">
    <property type="entry name" value="NAD(P)-binding Rossmann-fold domains"/>
    <property type="match status" value="1"/>
</dbReference>
<dbReference type="AlphaFoldDB" id="A0A7Z0GP11"/>
<dbReference type="Pfam" id="PF02826">
    <property type="entry name" value="2-Hacid_dh_C"/>
    <property type="match status" value="1"/>
</dbReference>
<evidence type="ECO:0000259" key="7">
    <source>
        <dbReference type="Pfam" id="PF02826"/>
    </source>
</evidence>
<evidence type="ECO:0000256" key="2">
    <source>
        <dbReference type="ARBA" id="ARBA00022605"/>
    </source>
</evidence>
<dbReference type="CDD" id="cd12172">
    <property type="entry name" value="PGDH_like_2"/>
    <property type="match status" value="1"/>
</dbReference>
<keyword evidence="9" id="KW-1185">Reference proteome</keyword>
<protein>
    <submittedName>
        <fullName evidence="8">D-3-phosphoglycerate dehydrogenase</fullName>
        <ecNumber evidence="8">1.1.1.95</ecNumber>
    </submittedName>
</protein>
<dbReference type="GO" id="GO:0004617">
    <property type="term" value="F:phosphoglycerate dehydrogenase activity"/>
    <property type="evidence" value="ECO:0007669"/>
    <property type="project" value="UniProtKB-EC"/>
</dbReference>
<reference evidence="8 9" key="1">
    <citation type="submission" date="2020-07" db="EMBL/GenBank/DDBJ databases">
        <title>Sequencing the genomes of 1000 actinobacteria strains.</title>
        <authorList>
            <person name="Klenk H.-P."/>
        </authorList>
    </citation>
    <scope>NUCLEOTIDE SEQUENCE [LARGE SCALE GENOMIC DNA]</scope>
    <source>
        <strain evidence="8 9">DSM 15475</strain>
    </source>
</reference>
<feature type="domain" description="D-isomer specific 2-hydroxyacid dehydrogenase NAD-binding" evidence="7">
    <location>
        <begin position="112"/>
        <end position="284"/>
    </location>
</feature>
<dbReference type="InterPro" id="IPR029752">
    <property type="entry name" value="D-isomer_DH_CS1"/>
</dbReference>
<dbReference type="Pfam" id="PF00389">
    <property type="entry name" value="2-Hacid_dh"/>
    <property type="match status" value="1"/>
</dbReference>
<evidence type="ECO:0000256" key="5">
    <source>
        <dbReference type="RuleBase" id="RU003719"/>
    </source>
</evidence>
<evidence type="ECO:0000313" key="9">
    <source>
        <dbReference type="Proteomes" id="UP000535437"/>
    </source>
</evidence>
<keyword evidence="2" id="KW-0028">Amino-acid biosynthesis</keyword>
<dbReference type="PROSITE" id="PS00065">
    <property type="entry name" value="D_2_HYDROXYACID_DH_1"/>
    <property type="match status" value="1"/>
</dbReference>
<evidence type="ECO:0000259" key="6">
    <source>
        <dbReference type="Pfam" id="PF00389"/>
    </source>
</evidence>
<dbReference type="InterPro" id="IPR036291">
    <property type="entry name" value="NAD(P)-bd_dom_sf"/>
</dbReference>
<dbReference type="InterPro" id="IPR006140">
    <property type="entry name" value="D-isomer_DH_NAD-bd"/>
</dbReference>
<keyword evidence="3 5" id="KW-0560">Oxidoreductase</keyword>
<dbReference type="PROSITE" id="PS00670">
    <property type="entry name" value="D_2_HYDROXYACID_DH_2"/>
    <property type="match status" value="1"/>
</dbReference>
<dbReference type="InterPro" id="IPR050857">
    <property type="entry name" value="D-2-hydroxyacid_DH"/>
</dbReference>
<dbReference type="EMBL" id="JACCFY010000001">
    <property type="protein sequence ID" value="NYJ79511.1"/>
    <property type="molecule type" value="Genomic_DNA"/>
</dbReference>
<name>A0A7Z0GP11_9MICC</name>
<comment type="similarity">
    <text evidence="1 5">Belongs to the D-isomer specific 2-hydroxyacid dehydrogenase family.</text>
</comment>
<dbReference type="GO" id="GO:0051287">
    <property type="term" value="F:NAD binding"/>
    <property type="evidence" value="ECO:0007669"/>
    <property type="project" value="InterPro"/>
</dbReference>
<proteinExistence type="inferred from homology"/>
<evidence type="ECO:0000256" key="4">
    <source>
        <dbReference type="ARBA" id="ARBA00023027"/>
    </source>
</evidence>
<gene>
    <name evidence="8" type="ORF">HNR09_002922</name>
</gene>
<evidence type="ECO:0000256" key="1">
    <source>
        <dbReference type="ARBA" id="ARBA00005854"/>
    </source>
</evidence>
<dbReference type="InterPro" id="IPR006139">
    <property type="entry name" value="D-isomer_2_OHA_DH_cat_dom"/>
</dbReference>
<evidence type="ECO:0000313" key="8">
    <source>
        <dbReference type="EMBL" id="NYJ79511.1"/>
    </source>
</evidence>
<dbReference type="Proteomes" id="UP000535437">
    <property type="component" value="Unassembled WGS sequence"/>
</dbReference>
<keyword evidence="4" id="KW-0520">NAD</keyword>
<dbReference type="Gene3D" id="3.40.50.720">
    <property type="entry name" value="NAD(P)-binding Rossmann-like Domain"/>
    <property type="match status" value="2"/>
</dbReference>
<sequence>MKILVTPTSLSRSPEAAAMRRLRDAGAKVVINPHGRPLTPAELGVLLTDVDGVVAGLDHYTAEIIADAPRLKVISRYGVGTDRVDLEAARAAGVAVANAPGANSRSVAELTVGLMFAVARRIPMLDAAVADGGWPRADGIELGGRRLGVIGLGAIGRQVARAAAGLGMEVHGCDPAMGERQIRDLGIVPGSLDDVCARADVLTLHVPLTEGTRHLLDARRLGLLPEGAIVVNTARGGLLDEQAAWRALEVGRLHGVAVDAYESEPPQESPLVGHPRVVATPHSGAHTAEAVTRMADTSVENLLALLQGRPCDHRVV</sequence>
<feature type="domain" description="D-isomer specific 2-hydroxyacid dehydrogenase catalytic" evidence="6">
    <location>
        <begin position="15"/>
        <end position="315"/>
    </location>
</feature>
<dbReference type="InterPro" id="IPR029753">
    <property type="entry name" value="D-isomer_DH_CS"/>
</dbReference>
<evidence type="ECO:0000256" key="3">
    <source>
        <dbReference type="ARBA" id="ARBA00023002"/>
    </source>
</evidence>